<feature type="transmembrane region" description="Helical" evidence="2">
    <location>
        <begin position="38"/>
        <end position="60"/>
    </location>
</feature>
<dbReference type="Proteomes" id="UP000319746">
    <property type="component" value="Unassembled WGS sequence"/>
</dbReference>
<comment type="caution">
    <text evidence="3">The sequence shown here is derived from an EMBL/GenBank/DDBJ whole genome shotgun (WGS) entry which is preliminary data.</text>
</comment>
<evidence type="ECO:0000256" key="2">
    <source>
        <dbReference type="SAM" id="Phobius"/>
    </source>
</evidence>
<protein>
    <submittedName>
        <fullName evidence="3">Multicomponent Na+:H+ antiporter subunit G</fullName>
    </submittedName>
</protein>
<dbReference type="GO" id="GO:0015385">
    <property type="term" value="F:sodium:proton antiporter activity"/>
    <property type="evidence" value="ECO:0007669"/>
    <property type="project" value="TreeGrafter"/>
</dbReference>
<dbReference type="EMBL" id="VFOU01000002">
    <property type="protein sequence ID" value="TQL72606.1"/>
    <property type="molecule type" value="Genomic_DNA"/>
</dbReference>
<dbReference type="PANTHER" id="PTHR34703:SF1">
    <property type="entry name" value="ANTIPORTER SUBUNIT MNHG2-RELATED"/>
    <property type="match status" value="1"/>
</dbReference>
<sequence>MDTAILDISANVIILVGLLVFAVAAIGLFKFRDVYTRISAVGTAAGLGISLVIVGVFLMAPSWPNFIKLLIIVFLQLATSSIGTMAIARSAYLTGSTMQPGYFDHLAEDQTDRSETAQPDHDVALDHDVSLADEPDDATAAAVDDTVRDVR</sequence>
<organism evidence="3 4">
    <name type="scientific">Enteractinococcus coprophilus</name>
    <dbReference type="NCBI Taxonomy" id="1027633"/>
    <lineage>
        <taxon>Bacteria</taxon>
        <taxon>Bacillati</taxon>
        <taxon>Actinomycetota</taxon>
        <taxon>Actinomycetes</taxon>
        <taxon>Micrococcales</taxon>
        <taxon>Micrococcaceae</taxon>
    </lineage>
</organism>
<dbReference type="RefSeq" id="WP_141865859.1">
    <property type="nucleotide sequence ID" value="NZ_BAABAN010000004.1"/>
</dbReference>
<feature type="transmembrane region" description="Helical" evidence="2">
    <location>
        <begin position="66"/>
        <end position="88"/>
    </location>
</feature>
<dbReference type="Pfam" id="PF03334">
    <property type="entry name" value="PhaG_MnhG_YufB"/>
    <property type="match status" value="1"/>
</dbReference>
<reference evidence="3 4" key="1">
    <citation type="submission" date="2019-06" db="EMBL/GenBank/DDBJ databases">
        <title>Sequencing the genomes of 1000 actinobacteria strains.</title>
        <authorList>
            <person name="Klenk H.-P."/>
        </authorList>
    </citation>
    <scope>NUCLEOTIDE SEQUENCE [LARGE SCALE GENOMIC DNA]</scope>
    <source>
        <strain evidence="3 4">DSM 24083</strain>
    </source>
</reference>
<evidence type="ECO:0000313" key="4">
    <source>
        <dbReference type="Proteomes" id="UP000319746"/>
    </source>
</evidence>
<keyword evidence="2" id="KW-0812">Transmembrane</keyword>
<feature type="transmembrane region" description="Helical" evidence="2">
    <location>
        <begin position="12"/>
        <end position="31"/>
    </location>
</feature>
<proteinExistence type="inferred from homology"/>
<accession>A0A543AJA6</accession>
<evidence type="ECO:0000313" key="3">
    <source>
        <dbReference type="EMBL" id="TQL72606.1"/>
    </source>
</evidence>
<keyword evidence="2" id="KW-0472">Membrane</keyword>
<keyword evidence="4" id="KW-1185">Reference proteome</keyword>
<dbReference type="NCBIfam" id="TIGR01300">
    <property type="entry name" value="CPA3_mnhG_phaG"/>
    <property type="match status" value="1"/>
</dbReference>
<gene>
    <name evidence="3" type="ORF">FB556_1272</name>
</gene>
<name>A0A543AJA6_9MICC</name>
<comment type="similarity">
    <text evidence="1">Belongs to the CPA3 antiporters (TC 2.A.63) subunit G family.</text>
</comment>
<dbReference type="PANTHER" id="PTHR34703">
    <property type="entry name" value="ANTIPORTER SUBUNIT MNHG2-RELATED"/>
    <property type="match status" value="1"/>
</dbReference>
<keyword evidence="2" id="KW-1133">Transmembrane helix</keyword>
<evidence type="ECO:0000256" key="1">
    <source>
        <dbReference type="ARBA" id="ARBA00008404"/>
    </source>
</evidence>
<dbReference type="InterPro" id="IPR005133">
    <property type="entry name" value="PhaG_MnhG_YufB"/>
</dbReference>
<dbReference type="AlphaFoldDB" id="A0A543AJA6"/>
<dbReference type="OrthoDB" id="3430828at2"/>